<organism evidence="1">
    <name type="scientific">sediment metagenome</name>
    <dbReference type="NCBI Taxonomy" id="749907"/>
    <lineage>
        <taxon>unclassified sequences</taxon>
        <taxon>metagenomes</taxon>
        <taxon>ecological metagenomes</taxon>
    </lineage>
</organism>
<comment type="caution">
    <text evidence="1">The sequence shown here is derived from an EMBL/GenBank/DDBJ whole genome shotgun (WGS) entry which is preliminary data.</text>
</comment>
<accession>D9PFM2</accession>
<dbReference type="InterPro" id="IPR011990">
    <property type="entry name" value="TPR-like_helical_dom_sf"/>
</dbReference>
<reference evidence="1" key="2">
    <citation type="journal article" date="2011" name="Microb. Ecol.">
        <title>Taxonomic and Functional Metagenomic Profiling of the Microbial Community in the Anoxic Sediment of a Sub-saline Shallow Lake (Laguna de Carrizo, Central Spain).</title>
        <authorList>
            <person name="Ferrer M."/>
            <person name="Guazzaroni M.E."/>
            <person name="Richter M."/>
            <person name="Garcia-Salamanca A."/>
            <person name="Yarza P."/>
            <person name="Suarez-Suarez A."/>
            <person name="Solano J."/>
            <person name="Alcaide M."/>
            <person name="van Dillewijn P."/>
            <person name="Molina-Henares M.A."/>
            <person name="Lopez-Cortes N."/>
            <person name="Al-Ramahi Y."/>
            <person name="Guerrero C."/>
            <person name="Acosta A."/>
            <person name="de Eugenio L.I."/>
            <person name="Martinez V."/>
            <person name="Marques S."/>
            <person name="Rojo F."/>
            <person name="Santero E."/>
            <person name="Genilloud O."/>
            <person name="Perez-Perez J."/>
            <person name="Rossello-Mora R."/>
            <person name="Ramos J.L."/>
        </authorList>
    </citation>
    <scope>NUCLEOTIDE SEQUENCE</scope>
</reference>
<dbReference type="EMBL" id="ADZX01000086">
    <property type="protein sequence ID" value="EFK97642.1"/>
    <property type="molecule type" value="Genomic_DNA"/>
</dbReference>
<dbReference type="AlphaFoldDB" id="D9PFM2"/>
<proteinExistence type="predicted"/>
<sequence length="81" mass="8948">MTQFRYNASYLLVAAVSVALLLLAPAVRADALQDISKQIKQGQYPQALEQVDKYLAGKPKDAQARFLKGIILTEMNKPNEA</sequence>
<feature type="non-terminal residue" evidence="1">
    <location>
        <position position="81"/>
    </location>
</feature>
<dbReference type="Gene3D" id="1.25.40.1040">
    <property type="match status" value="1"/>
</dbReference>
<gene>
    <name evidence="1" type="ORF">LDC_0304</name>
</gene>
<name>D9PFM2_9ZZZZ</name>
<protein>
    <submittedName>
        <fullName evidence="1">Uncharacterized protein</fullName>
    </submittedName>
</protein>
<dbReference type="SUPFAM" id="SSF48452">
    <property type="entry name" value="TPR-like"/>
    <property type="match status" value="1"/>
</dbReference>
<evidence type="ECO:0000313" key="1">
    <source>
        <dbReference type="EMBL" id="EFK97642.1"/>
    </source>
</evidence>
<reference evidence="1" key="1">
    <citation type="submission" date="2010-07" db="EMBL/GenBank/DDBJ databases">
        <authorList>
            <consortium name="CONSOLIDER consortium CSD2007-00005"/>
            <person name="Guazzaroni M.-E."/>
            <person name="Richter M."/>
            <person name="Garcia-Salamanca A."/>
            <person name="Yarza P."/>
            <person name="Ferrer M."/>
        </authorList>
    </citation>
    <scope>NUCLEOTIDE SEQUENCE</scope>
</reference>